<dbReference type="EMBL" id="CP016020">
    <property type="protein sequence ID" value="APH04821.1"/>
    <property type="molecule type" value="Genomic_DNA"/>
</dbReference>
<dbReference type="RefSeq" id="WP_072579615.1">
    <property type="nucleotide sequence ID" value="NZ_CP016020.1"/>
</dbReference>
<dbReference type="InterPro" id="IPR025510">
    <property type="entry name" value="DUF4397"/>
</dbReference>
<accession>A0A1L3MR72</accession>
<sequence>MHNQHETSLVLEAAKYDMLANFYKYSNPSLSMMYVQKHLMCVSQLAAVEIQGYQVNQNMMYPMYQRTAQSTAFVRVLHASPDAPAVDVYVNGQKAVANLTFKETTEYLQLPPGQYLVEVYPAGEMTTPVLSERVALTRNTYYTAAATGVLSTLMLDVYVDKPYVSPNQSKVRVIHLSPDAPNVDIAVKGGDVIFKNVPFRKATEYLTLSPMTVDLEVRVAGTNNVVLTIPQVELEAGKTYTGVAVGLANGMPALEAIFLMP</sequence>
<dbReference type="OrthoDB" id="9783299at2"/>
<dbReference type="AlphaFoldDB" id="A0A1L3MR72"/>
<evidence type="ECO:0000313" key="3">
    <source>
        <dbReference type="Proteomes" id="UP000181936"/>
    </source>
</evidence>
<dbReference type="Pfam" id="PF14344">
    <property type="entry name" value="DUF4397"/>
    <property type="match status" value="1"/>
</dbReference>
<evidence type="ECO:0000313" key="2">
    <source>
        <dbReference type="EMBL" id="APH04821.1"/>
    </source>
</evidence>
<reference evidence="2 3" key="1">
    <citation type="journal article" date="2016" name="Sci. Rep.">
        <title>Complete genome sequence and transcriptomic analysis of a novel marine strain Bacillus weihaiensis reveals the mechanism of brown algae degradation.</title>
        <authorList>
            <person name="Zhu Y."/>
            <person name="Chen P."/>
            <person name="Bao Y."/>
            <person name="Men Y."/>
            <person name="Zeng Y."/>
            <person name="Yang J."/>
            <person name="Sun J."/>
            <person name="Sun Y."/>
        </authorList>
    </citation>
    <scope>NUCLEOTIDE SEQUENCE [LARGE SCALE GENOMIC DNA]</scope>
    <source>
        <strain evidence="2 3">Alg07</strain>
    </source>
</reference>
<dbReference type="KEGG" id="bwh:A9C19_08720"/>
<protein>
    <recommendedName>
        <fullName evidence="1">DUF4397 domain-containing protein</fullName>
    </recommendedName>
</protein>
<dbReference type="Proteomes" id="UP000181936">
    <property type="component" value="Chromosome"/>
</dbReference>
<organism evidence="2 3">
    <name type="scientific">Bacillus weihaiensis</name>
    <dbReference type="NCBI Taxonomy" id="1547283"/>
    <lineage>
        <taxon>Bacteria</taxon>
        <taxon>Bacillati</taxon>
        <taxon>Bacillota</taxon>
        <taxon>Bacilli</taxon>
        <taxon>Bacillales</taxon>
        <taxon>Bacillaceae</taxon>
        <taxon>Bacillus</taxon>
    </lineage>
</organism>
<keyword evidence="3" id="KW-1185">Reference proteome</keyword>
<dbReference type="STRING" id="1547283.A9C19_08720"/>
<feature type="domain" description="DUF4397" evidence="1">
    <location>
        <begin position="72"/>
        <end position="186"/>
    </location>
</feature>
<proteinExistence type="predicted"/>
<evidence type="ECO:0000259" key="1">
    <source>
        <dbReference type="Pfam" id="PF14344"/>
    </source>
</evidence>
<gene>
    <name evidence="2" type="ORF">A9C19_08720</name>
</gene>
<name>A0A1L3MR72_9BACI</name>